<sequence>MGDRGNVSYAPTGETTEWEDILVKKGILAPKTKVPDEEQQDDDDDEQEDTREHATLDELDELEDDYDDDAVLARIRERRIQEMKEQAARNKFGDVQPIAKDEWTKEVTDGSSDHWVIAYLWDDALEECKVMDHVLREVAKRHCAVKFVSIQAQACIENWPSRNCPTLFMYHKGALQNQVLGIRKLNGLDMKVEDLEECLAKANVFKADG</sequence>
<dbReference type="SUPFAM" id="SSF52833">
    <property type="entry name" value="Thioredoxin-like"/>
    <property type="match status" value="1"/>
</dbReference>
<keyword evidence="5" id="KW-1185">Reference proteome</keyword>
<dbReference type="PANTHER" id="PTHR45809:SF3">
    <property type="entry name" value="VIRAL IAP-ASSOCIATED FACTOR HOMOLOG"/>
    <property type="match status" value="1"/>
</dbReference>
<dbReference type="PANTHER" id="PTHR45809">
    <property type="entry name" value="VIRAL IAP-ASSOCIATED FACTOR HOMOLOG"/>
    <property type="match status" value="1"/>
</dbReference>
<organism evidence="4 5">
    <name type="scientific">Hyaloperonospora brassicae</name>
    <name type="common">Brassica downy mildew</name>
    <name type="synonym">Peronospora brassicae</name>
    <dbReference type="NCBI Taxonomy" id="162125"/>
    <lineage>
        <taxon>Eukaryota</taxon>
        <taxon>Sar</taxon>
        <taxon>Stramenopiles</taxon>
        <taxon>Oomycota</taxon>
        <taxon>Peronosporomycetes</taxon>
        <taxon>Peronosporales</taxon>
        <taxon>Peronosporaceae</taxon>
        <taxon>Hyaloperonospora</taxon>
    </lineage>
</organism>
<dbReference type="InterPro" id="IPR036249">
    <property type="entry name" value="Thioredoxin-like_sf"/>
</dbReference>
<feature type="region of interest" description="Disordered" evidence="2">
    <location>
        <begin position="1"/>
        <end position="58"/>
    </location>
</feature>
<feature type="domain" description="Phosducin" evidence="3">
    <location>
        <begin position="22"/>
        <end position="199"/>
    </location>
</feature>
<comment type="caution">
    <text evidence="4">The sequence shown here is derived from an EMBL/GenBank/DDBJ whole genome shotgun (WGS) entry which is preliminary data.</text>
</comment>
<protein>
    <recommendedName>
        <fullName evidence="3">Phosducin domain-containing protein</fullName>
    </recommendedName>
</protein>
<evidence type="ECO:0000313" key="5">
    <source>
        <dbReference type="Proteomes" id="UP001162031"/>
    </source>
</evidence>
<evidence type="ECO:0000256" key="2">
    <source>
        <dbReference type="SAM" id="MobiDB-lite"/>
    </source>
</evidence>
<proteinExistence type="inferred from homology"/>
<dbReference type="InterPro" id="IPR051498">
    <property type="entry name" value="Phosducin-like_chap/apop_reg"/>
</dbReference>
<evidence type="ECO:0000256" key="1">
    <source>
        <dbReference type="ARBA" id="ARBA00009686"/>
    </source>
</evidence>
<dbReference type="Pfam" id="PF02114">
    <property type="entry name" value="Phosducin"/>
    <property type="match status" value="1"/>
</dbReference>
<dbReference type="InterPro" id="IPR024253">
    <property type="entry name" value="Phosducin_thioredoxin-like_dom"/>
</dbReference>
<accession>A0AAV0UK32</accession>
<dbReference type="EMBL" id="CANTFL010001315">
    <property type="protein sequence ID" value="CAI5736538.1"/>
    <property type="molecule type" value="Genomic_DNA"/>
</dbReference>
<comment type="similarity">
    <text evidence="1">Belongs to the phosducin family.</text>
</comment>
<reference evidence="4" key="1">
    <citation type="submission" date="2022-12" db="EMBL/GenBank/DDBJ databases">
        <authorList>
            <person name="Webb A."/>
        </authorList>
    </citation>
    <scope>NUCLEOTIDE SEQUENCE</scope>
    <source>
        <strain evidence="4">Hp1</strain>
    </source>
</reference>
<dbReference type="Proteomes" id="UP001162031">
    <property type="component" value="Unassembled WGS sequence"/>
</dbReference>
<dbReference type="GO" id="GO:0006457">
    <property type="term" value="P:protein folding"/>
    <property type="evidence" value="ECO:0007669"/>
    <property type="project" value="TreeGrafter"/>
</dbReference>
<gene>
    <name evidence="4" type="ORF">HBR001_LOCUS6858</name>
</gene>
<feature type="compositionally biased region" description="Acidic residues" evidence="2">
    <location>
        <begin position="37"/>
        <end position="49"/>
    </location>
</feature>
<dbReference type="GO" id="GO:0005737">
    <property type="term" value="C:cytoplasm"/>
    <property type="evidence" value="ECO:0007669"/>
    <property type="project" value="TreeGrafter"/>
</dbReference>
<evidence type="ECO:0000259" key="3">
    <source>
        <dbReference type="Pfam" id="PF02114"/>
    </source>
</evidence>
<name>A0AAV0UK32_HYABA</name>
<dbReference type="Gene3D" id="3.40.30.10">
    <property type="entry name" value="Glutaredoxin"/>
    <property type="match status" value="1"/>
</dbReference>
<dbReference type="AlphaFoldDB" id="A0AAV0UK32"/>
<evidence type="ECO:0000313" key="4">
    <source>
        <dbReference type="EMBL" id="CAI5736538.1"/>
    </source>
</evidence>